<reference evidence="5" key="1">
    <citation type="journal article" date="2019" name="Int. J. Syst. Evol. Microbiol.">
        <title>The Global Catalogue of Microorganisms (GCM) 10K type strain sequencing project: providing services to taxonomists for standard genome sequencing and annotation.</title>
        <authorList>
            <consortium name="The Broad Institute Genomics Platform"/>
            <consortium name="The Broad Institute Genome Sequencing Center for Infectious Disease"/>
            <person name="Wu L."/>
            <person name="Ma J."/>
        </authorList>
    </citation>
    <scope>NUCLEOTIDE SEQUENCE [LARGE SCALE GENOMIC DNA]</scope>
    <source>
        <strain evidence="5">CGMCC 1.10759</strain>
    </source>
</reference>
<dbReference type="InterPro" id="IPR035979">
    <property type="entry name" value="RBD_domain_sf"/>
</dbReference>
<dbReference type="PANTHER" id="PTHR48027">
    <property type="entry name" value="HETEROGENEOUS NUCLEAR RIBONUCLEOPROTEIN 87F-RELATED"/>
    <property type="match status" value="1"/>
</dbReference>
<dbReference type="InterPro" id="IPR048289">
    <property type="entry name" value="RRM2_NsCP33-like"/>
</dbReference>
<keyword evidence="1" id="KW-0694">RNA-binding</keyword>
<dbReference type="PROSITE" id="PS50102">
    <property type="entry name" value="RRM"/>
    <property type="match status" value="1"/>
</dbReference>
<evidence type="ECO:0000256" key="2">
    <source>
        <dbReference type="SAM" id="MobiDB-lite"/>
    </source>
</evidence>
<evidence type="ECO:0000313" key="5">
    <source>
        <dbReference type="Proteomes" id="UP001595904"/>
    </source>
</evidence>
<dbReference type="InterPro" id="IPR000504">
    <property type="entry name" value="RRM_dom"/>
</dbReference>
<protein>
    <submittedName>
        <fullName evidence="4">RNA recognition motif domain-containing protein</fullName>
    </submittedName>
</protein>
<dbReference type="Proteomes" id="UP001595904">
    <property type="component" value="Unassembled WGS sequence"/>
</dbReference>
<feature type="region of interest" description="Disordered" evidence="2">
    <location>
        <begin position="62"/>
        <end position="103"/>
    </location>
</feature>
<feature type="compositionally biased region" description="Gly residues" evidence="2">
    <location>
        <begin position="83"/>
        <end position="103"/>
    </location>
</feature>
<dbReference type="RefSeq" id="WP_380599706.1">
    <property type="nucleotide sequence ID" value="NZ_JBHSDU010000003.1"/>
</dbReference>
<evidence type="ECO:0000313" key="4">
    <source>
        <dbReference type="EMBL" id="MFC4311400.1"/>
    </source>
</evidence>
<dbReference type="SUPFAM" id="SSF54928">
    <property type="entry name" value="RNA-binding domain, RBD"/>
    <property type="match status" value="1"/>
</dbReference>
<dbReference type="Pfam" id="PF00076">
    <property type="entry name" value="RRM_1"/>
    <property type="match status" value="1"/>
</dbReference>
<dbReference type="SMART" id="SM00360">
    <property type="entry name" value="RRM"/>
    <property type="match status" value="1"/>
</dbReference>
<dbReference type="InterPro" id="IPR012677">
    <property type="entry name" value="Nucleotide-bd_a/b_plait_sf"/>
</dbReference>
<dbReference type="Gene3D" id="3.30.70.330">
    <property type="match status" value="1"/>
</dbReference>
<comment type="caution">
    <text evidence="4">The sequence shown here is derived from an EMBL/GenBank/DDBJ whole genome shotgun (WGS) entry which is preliminary data.</text>
</comment>
<evidence type="ECO:0000256" key="1">
    <source>
        <dbReference type="ARBA" id="ARBA00022884"/>
    </source>
</evidence>
<gene>
    <name evidence="4" type="ORF">ACFPN2_20035</name>
</gene>
<organism evidence="4 5">
    <name type="scientific">Steroidobacter flavus</name>
    <dbReference type="NCBI Taxonomy" id="1842136"/>
    <lineage>
        <taxon>Bacteria</taxon>
        <taxon>Pseudomonadati</taxon>
        <taxon>Pseudomonadota</taxon>
        <taxon>Gammaproteobacteria</taxon>
        <taxon>Steroidobacterales</taxon>
        <taxon>Steroidobacteraceae</taxon>
        <taxon>Steroidobacter</taxon>
    </lineage>
</organism>
<accession>A0ABV8SX96</accession>
<dbReference type="CDD" id="cd21608">
    <property type="entry name" value="RRM2_NsCP33_like"/>
    <property type="match status" value="1"/>
</dbReference>
<name>A0ABV8SX96_9GAMM</name>
<sequence length="103" mass="10728">MSKIYVGNLPFSADENAVRDLFAQHGTVESVALIMDRETGRPRGFGFVEMPRADAARAIQNLNGHDMGGRPLKVNEAQDKPRGGGGGGGGYGGNRGGGGGGRW</sequence>
<dbReference type="EMBL" id="JBHSDU010000003">
    <property type="protein sequence ID" value="MFC4311400.1"/>
    <property type="molecule type" value="Genomic_DNA"/>
</dbReference>
<proteinExistence type="predicted"/>
<dbReference type="InterPro" id="IPR052462">
    <property type="entry name" value="SLIRP/GR-RBP-like"/>
</dbReference>
<feature type="domain" description="RRM" evidence="3">
    <location>
        <begin position="2"/>
        <end position="79"/>
    </location>
</feature>
<keyword evidence="5" id="KW-1185">Reference proteome</keyword>
<evidence type="ECO:0000259" key="3">
    <source>
        <dbReference type="PROSITE" id="PS50102"/>
    </source>
</evidence>